<evidence type="ECO:0000256" key="1">
    <source>
        <dbReference type="SAM" id="SignalP"/>
    </source>
</evidence>
<proteinExistence type="predicted"/>
<feature type="signal peptide" evidence="1">
    <location>
        <begin position="1"/>
        <end position="26"/>
    </location>
</feature>
<dbReference type="EMBL" id="GGFK01013962">
    <property type="protein sequence ID" value="MBW47283.1"/>
    <property type="molecule type" value="Transcribed_RNA"/>
</dbReference>
<accession>A0A2M4B2J8</accession>
<reference evidence="2" key="1">
    <citation type="submission" date="2018-01" db="EMBL/GenBank/DDBJ databases">
        <title>An insight into the sialome of Amazonian anophelines.</title>
        <authorList>
            <person name="Ribeiro J.M."/>
            <person name="Scarpassa V."/>
            <person name="Calvo E."/>
        </authorList>
    </citation>
    <scope>NUCLEOTIDE SEQUENCE</scope>
    <source>
        <tissue evidence="2">Salivary glands</tissue>
    </source>
</reference>
<dbReference type="AlphaFoldDB" id="A0A2M4B2J8"/>
<organism evidence="2">
    <name type="scientific">Anopheles triannulatus</name>
    <dbReference type="NCBI Taxonomy" id="58253"/>
    <lineage>
        <taxon>Eukaryota</taxon>
        <taxon>Metazoa</taxon>
        <taxon>Ecdysozoa</taxon>
        <taxon>Arthropoda</taxon>
        <taxon>Hexapoda</taxon>
        <taxon>Insecta</taxon>
        <taxon>Pterygota</taxon>
        <taxon>Neoptera</taxon>
        <taxon>Endopterygota</taxon>
        <taxon>Diptera</taxon>
        <taxon>Nematocera</taxon>
        <taxon>Culicoidea</taxon>
        <taxon>Culicidae</taxon>
        <taxon>Anophelinae</taxon>
        <taxon>Anopheles</taxon>
    </lineage>
</organism>
<protein>
    <submittedName>
        <fullName evidence="2">Putative secreted protein</fullName>
    </submittedName>
</protein>
<name>A0A2M4B2J8_9DIPT</name>
<feature type="chain" id="PRO_5014630245" evidence="1">
    <location>
        <begin position="27"/>
        <end position="78"/>
    </location>
</feature>
<sequence>MFGWSVAILPFCKPFLWLICLHLVRCSLCATLRPLGPVPKPLRRPERLTNIDSLSLSLSLSLCYARVSYHVTFCAMPS</sequence>
<keyword evidence="1" id="KW-0732">Signal</keyword>
<evidence type="ECO:0000313" key="2">
    <source>
        <dbReference type="EMBL" id="MBW47283.1"/>
    </source>
</evidence>